<dbReference type="Proteomes" id="UP001290455">
    <property type="component" value="Unassembled WGS sequence"/>
</dbReference>
<sequence>MVGKKFYKSFFILALSAGLVACSGQQDNANNTADPHAGHNGASETSKTKNKNTSGESTSTINLSTKNVTRLHATNPIEAAIGVSQTIWPSTHDENKPGTVILAPVENWQVALASTNLIHHPNNGPVLYYKDGKIPAETLDEIKRLGPLGNTNGTEIMVMGSLEEKETEQLKDYKVETMTAVDPAQFAQDIDKKYAEITGEITDGVIIVSVEDDAKLHSIIAANWIAHMPEPILFVTKDDVPEFTKQALSLRNNKASLYILGPESVISKNVEDTLSDYGKVTRIAGETPTETSLAFAKFKDQNIKFGWGISNPGHGLEFVSTESPEMAIVGAPFAHLGKHAPMIWLDNGEATDPVHEYLGLLKPTFKDDPTVGPYTHVYLLGSTELVSRETQGMIDLMIEISPEDGGGHGGH</sequence>
<protein>
    <submittedName>
        <fullName evidence="3">Cell wall-binding repeat-containing protein</fullName>
    </submittedName>
</protein>
<gene>
    <name evidence="3" type="ORF">SM124_19575</name>
</gene>
<evidence type="ECO:0000256" key="2">
    <source>
        <dbReference type="SAM" id="SignalP"/>
    </source>
</evidence>
<keyword evidence="2" id="KW-0732">Signal</keyword>
<feature type="signal peptide" evidence="2">
    <location>
        <begin position="1"/>
        <end position="21"/>
    </location>
</feature>
<organism evidence="3 4">
    <name type="scientific">Robertmurraya mangrovi</name>
    <dbReference type="NCBI Taxonomy" id="3098077"/>
    <lineage>
        <taxon>Bacteria</taxon>
        <taxon>Bacillati</taxon>
        <taxon>Bacillota</taxon>
        <taxon>Bacilli</taxon>
        <taxon>Bacillales</taxon>
        <taxon>Bacillaceae</taxon>
        <taxon>Robertmurraya</taxon>
    </lineage>
</organism>
<dbReference type="InterPro" id="IPR051922">
    <property type="entry name" value="Bact_Sporulation_Assoc"/>
</dbReference>
<comment type="caution">
    <text evidence="3">The sequence shown here is derived from an EMBL/GenBank/DDBJ whole genome shotgun (WGS) entry which is preliminary data.</text>
</comment>
<reference evidence="3 4" key="1">
    <citation type="submission" date="2023-11" db="EMBL/GenBank/DDBJ databases">
        <title>Bacillus jintuensis, isolated from a mudflat on the Beibu Gulf coast.</title>
        <authorList>
            <person name="Li M."/>
        </authorList>
    </citation>
    <scope>NUCLEOTIDE SEQUENCE [LARGE SCALE GENOMIC DNA]</scope>
    <source>
        <strain evidence="3 4">31A1R</strain>
    </source>
</reference>
<accession>A0ABU5J3D9</accession>
<feature type="compositionally biased region" description="Polar residues" evidence="1">
    <location>
        <begin position="51"/>
        <end position="62"/>
    </location>
</feature>
<proteinExistence type="predicted"/>
<evidence type="ECO:0000313" key="3">
    <source>
        <dbReference type="EMBL" id="MDZ5473924.1"/>
    </source>
</evidence>
<feature type="chain" id="PRO_5045491910" evidence="2">
    <location>
        <begin position="22"/>
        <end position="411"/>
    </location>
</feature>
<dbReference type="EMBL" id="JAXOFX010000017">
    <property type="protein sequence ID" value="MDZ5473924.1"/>
    <property type="molecule type" value="Genomic_DNA"/>
</dbReference>
<dbReference type="PANTHER" id="PTHR30032">
    <property type="entry name" value="N-ACETYLMURAMOYL-L-ALANINE AMIDASE-RELATED"/>
    <property type="match status" value="1"/>
</dbReference>
<evidence type="ECO:0000256" key="1">
    <source>
        <dbReference type="SAM" id="MobiDB-lite"/>
    </source>
</evidence>
<keyword evidence="4" id="KW-1185">Reference proteome</keyword>
<evidence type="ECO:0000313" key="4">
    <source>
        <dbReference type="Proteomes" id="UP001290455"/>
    </source>
</evidence>
<dbReference type="RefSeq" id="WP_322448216.1">
    <property type="nucleotide sequence ID" value="NZ_JAXOFX010000017.1"/>
</dbReference>
<name>A0ABU5J3D9_9BACI</name>
<dbReference type="PANTHER" id="PTHR30032:SF1">
    <property type="entry name" value="N-ACETYLMURAMOYL-L-ALANINE AMIDASE LYTC"/>
    <property type="match status" value="1"/>
</dbReference>
<feature type="region of interest" description="Disordered" evidence="1">
    <location>
        <begin position="30"/>
        <end position="62"/>
    </location>
</feature>
<dbReference type="PROSITE" id="PS51257">
    <property type="entry name" value="PROKAR_LIPOPROTEIN"/>
    <property type="match status" value="1"/>
</dbReference>